<dbReference type="FunFam" id="3.30.300.70:FF:000001">
    <property type="entry name" value="Ribosome maturation factor RimP"/>
    <property type="match status" value="1"/>
</dbReference>
<dbReference type="CDD" id="cd01734">
    <property type="entry name" value="YlxS_C"/>
    <property type="match status" value="1"/>
</dbReference>
<accession>A0A933GKJ6</accession>
<dbReference type="InterPro" id="IPR028989">
    <property type="entry name" value="RimP_N"/>
</dbReference>
<dbReference type="Pfam" id="PF02576">
    <property type="entry name" value="RimP_N"/>
    <property type="match status" value="1"/>
</dbReference>
<evidence type="ECO:0000259" key="4">
    <source>
        <dbReference type="Pfam" id="PF17384"/>
    </source>
</evidence>
<dbReference type="AlphaFoldDB" id="A0A933GKJ6"/>
<sequence>MKVDHLEVVTGMAKKVIESEGLSLFDIEYKNEGRRRVLRIFIDSPEGVSLDDCENISRQLSHLLDLEEVIIDEPYVLEVSSPGLDRKLRHVEDYRCYIGRLVKIKTAEAINGGKVFKARLINFEDGIIYLQDKKGKK</sequence>
<evidence type="ECO:0000256" key="1">
    <source>
        <dbReference type="ARBA" id="ARBA00022490"/>
    </source>
</evidence>
<dbReference type="HAMAP" id="MF_01077">
    <property type="entry name" value="RimP"/>
    <property type="match status" value="1"/>
</dbReference>
<dbReference type="GO" id="GO:0005829">
    <property type="term" value="C:cytosol"/>
    <property type="evidence" value="ECO:0007669"/>
    <property type="project" value="TreeGrafter"/>
</dbReference>
<dbReference type="Pfam" id="PF17384">
    <property type="entry name" value="DUF150_C"/>
    <property type="match status" value="1"/>
</dbReference>
<organism evidence="5 6">
    <name type="scientific">Tectimicrobiota bacterium</name>
    <dbReference type="NCBI Taxonomy" id="2528274"/>
    <lineage>
        <taxon>Bacteria</taxon>
        <taxon>Pseudomonadati</taxon>
        <taxon>Nitrospinota/Tectimicrobiota group</taxon>
        <taxon>Candidatus Tectimicrobiota</taxon>
    </lineage>
</organism>
<dbReference type="InterPro" id="IPR003728">
    <property type="entry name" value="Ribosome_maturation_RimP"/>
</dbReference>
<dbReference type="SUPFAM" id="SSF75420">
    <property type="entry name" value="YhbC-like, N-terminal domain"/>
    <property type="match status" value="1"/>
</dbReference>
<dbReference type="InterPro" id="IPR036847">
    <property type="entry name" value="RimP_C_sf"/>
</dbReference>
<dbReference type="InterPro" id="IPR028998">
    <property type="entry name" value="RimP_C"/>
</dbReference>
<dbReference type="GO" id="GO:0000028">
    <property type="term" value="P:ribosomal small subunit assembly"/>
    <property type="evidence" value="ECO:0007669"/>
    <property type="project" value="TreeGrafter"/>
</dbReference>
<name>A0A933GKJ6_UNCTE</name>
<dbReference type="EMBL" id="JACQWF010000075">
    <property type="protein sequence ID" value="MBI4595058.1"/>
    <property type="molecule type" value="Genomic_DNA"/>
</dbReference>
<dbReference type="GO" id="GO:0006412">
    <property type="term" value="P:translation"/>
    <property type="evidence" value="ECO:0007669"/>
    <property type="project" value="TreeGrafter"/>
</dbReference>
<keyword evidence="2" id="KW-0690">Ribosome biogenesis</keyword>
<evidence type="ECO:0000259" key="3">
    <source>
        <dbReference type="Pfam" id="PF02576"/>
    </source>
</evidence>
<evidence type="ECO:0000256" key="2">
    <source>
        <dbReference type="ARBA" id="ARBA00022517"/>
    </source>
</evidence>
<protein>
    <submittedName>
        <fullName evidence="5">Ribosome maturation factor RimP</fullName>
    </submittedName>
</protein>
<comment type="caution">
    <text evidence="5">The sequence shown here is derived from an EMBL/GenBank/DDBJ whole genome shotgun (WGS) entry which is preliminary data.</text>
</comment>
<dbReference type="SUPFAM" id="SSF74942">
    <property type="entry name" value="YhbC-like, C-terminal domain"/>
    <property type="match status" value="1"/>
</dbReference>
<evidence type="ECO:0000313" key="6">
    <source>
        <dbReference type="Proteomes" id="UP000772181"/>
    </source>
</evidence>
<dbReference type="Proteomes" id="UP000772181">
    <property type="component" value="Unassembled WGS sequence"/>
</dbReference>
<dbReference type="PANTHER" id="PTHR33867:SF1">
    <property type="entry name" value="RIBOSOME MATURATION FACTOR RIMP"/>
    <property type="match status" value="1"/>
</dbReference>
<gene>
    <name evidence="5" type="ORF">HY730_01615</name>
</gene>
<dbReference type="Gene3D" id="3.30.300.70">
    <property type="entry name" value="RimP-like superfamily, N-terminal"/>
    <property type="match status" value="1"/>
</dbReference>
<feature type="domain" description="Ribosome maturation factor RimP C-terminal" evidence="4">
    <location>
        <begin position="88"/>
        <end position="134"/>
    </location>
</feature>
<dbReference type="InterPro" id="IPR035956">
    <property type="entry name" value="RimP_N_sf"/>
</dbReference>
<proteinExistence type="inferred from homology"/>
<evidence type="ECO:0000313" key="5">
    <source>
        <dbReference type="EMBL" id="MBI4595058.1"/>
    </source>
</evidence>
<feature type="domain" description="Ribosome maturation factor RimP N-terminal" evidence="3">
    <location>
        <begin position="13"/>
        <end position="85"/>
    </location>
</feature>
<keyword evidence="1" id="KW-0963">Cytoplasm</keyword>
<dbReference type="Gene3D" id="2.30.30.180">
    <property type="entry name" value="Ribosome maturation factor RimP, C-terminal domain"/>
    <property type="match status" value="1"/>
</dbReference>
<feature type="non-terminal residue" evidence="5">
    <location>
        <position position="137"/>
    </location>
</feature>
<reference evidence="5" key="1">
    <citation type="submission" date="2020-07" db="EMBL/GenBank/DDBJ databases">
        <title>Huge and variable diversity of episymbiotic CPR bacteria and DPANN archaea in groundwater ecosystems.</title>
        <authorList>
            <person name="He C.Y."/>
            <person name="Keren R."/>
            <person name="Whittaker M."/>
            <person name="Farag I.F."/>
            <person name="Doudna J."/>
            <person name="Cate J.H.D."/>
            <person name="Banfield J.F."/>
        </authorList>
    </citation>
    <scope>NUCLEOTIDE SEQUENCE</scope>
    <source>
        <strain evidence="5">NC_groundwater_1482_Ag_S-0.65um_47_24</strain>
    </source>
</reference>
<dbReference type="PANTHER" id="PTHR33867">
    <property type="entry name" value="RIBOSOME MATURATION FACTOR RIMP"/>
    <property type="match status" value="1"/>
</dbReference>